<organism evidence="1 2">
    <name type="scientific">Streptosporangium subroseum</name>
    <dbReference type="NCBI Taxonomy" id="106412"/>
    <lineage>
        <taxon>Bacteria</taxon>
        <taxon>Bacillati</taxon>
        <taxon>Actinomycetota</taxon>
        <taxon>Actinomycetes</taxon>
        <taxon>Streptosporangiales</taxon>
        <taxon>Streptosporangiaceae</taxon>
        <taxon>Streptosporangium</taxon>
    </lineage>
</organism>
<evidence type="ECO:0000313" key="2">
    <source>
        <dbReference type="Proteomes" id="UP000198282"/>
    </source>
</evidence>
<evidence type="ECO:0008006" key="3">
    <source>
        <dbReference type="Google" id="ProtNLM"/>
    </source>
</evidence>
<dbReference type="EMBL" id="FZOD01000002">
    <property type="protein sequence ID" value="SNR96602.1"/>
    <property type="molecule type" value="Genomic_DNA"/>
</dbReference>
<dbReference type="OrthoDB" id="8065844at2"/>
<dbReference type="AlphaFoldDB" id="A0A239AMQ1"/>
<evidence type="ECO:0000313" key="1">
    <source>
        <dbReference type="EMBL" id="SNR96602.1"/>
    </source>
</evidence>
<keyword evidence="2" id="KW-1185">Reference proteome</keyword>
<name>A0A239AMQ1_9ACTN</name>
<proteinExistence type="predicted"/>
<protein>
    <recommendedName>
        <fullName evidence="3">Butirosin biosynthesis protein H, N-terminal</fullName>
    </recommendedName>
</protein>
<dbReference type="Proteomes" id="UP000198282">
    <property type="component" value="Unassembled WGS sequence"/>
</dbReference>
<accession>A0A239AMQ1</accession>
<reference evidence="1 2" key="1">
    <citation type="submission" date="2017-06" db="EMBL/GenBank/DDBJ databases">
        <authorList>
            <person name="Kim H.J."/>
            <person name="Triplett B.A."/>
        </authorList>
    </citation>
    <scope>NUCLEOTIDE SEQUENCE [LARGE SCALE GENOMIC DNA]</scope>
    <source>
        <strain evidence="1 2">CGMCC 4.2132</strain>
    </source>
</reference>
<sequence length="307" mass="32969">MQPYIGSGPYCYSNSLAMMLGDHAPSPSVIEVLTGSPFGLEMLAGHLPLFDPYGWDPDQGLDTAIDLLGWTCRREGAEDDEEAIAKLRDAVKAGPVLVGPVEMGLLLNHPGFGQPIEADHFLLVLDVDDDRVRYHDPHGFPYATLPVPAFLAAWRADTIGYKSTRYTIRSDFQRVREVSEEAALRACLPQAAAWLSQRDDVEVPPGTIGGQDASDRLAEMILAGLDPGVHDHMVHFAIRVGARRLADAATALAGLGLHEAADVAGEQARLVGSLQYELVAGSAERAAEAVRTLGPTYAILAALLKRA</sequence>
<gene>
    <name evidence="1" type="ORF">SAMN05216276_100222</name>
</gene>